<name>E3NMD4_CAERE</name>
<feature type="chain" id="PRO_5003178795" evidence="2">
    <location>
        <begin position="20"/>
        <end position="90"/>
    </location>
</feature>
<evidence type="ECO:0000313" key="4">
    <source>
        <dbReference type="Proteomes" id="UP000008281"/>
    </source>
</evidence>
<keyword evidence="1" id="KW-0472">Membrane</keyword>
<dbReference type="OrthoDB" id="5861502at2759"/>
<dbReference type="Proteomes" id="UP000008281">
    <property type="component" value="Unassembled WGS sequence"/>
</dbReference>
<accession>E3NMD4</accession>
<dbReference type="FunCoup" id="E3NMD4">
    <property type="interactions" value="1080"/>
</dbReference>
<keyword evidence="2" id="KW-0732">Signal</keyword>
<keyword evidence="1" id="KW-0812">Transmembrane</keyword>
<dbReference type="AlphaFoldDB" id="E3NMD4"/>
<keyword evidence="1" id="KW-1133">Transmembrane helix</keyword>
<dbReference type="EMBL" id="DS269022">
    <property type="protein sequence ID" value="EFP07300.1"/>
    <property type="molecule type" value="Genomic_DNA"/>
</dbReference>
<evidence type="ECO:0000256" key="2">
    <source>
        <dbReference type="SAM" id="SignalP"/>
    </source>
</evidence>
<proteinExistence type="predicted"/>
<dbReference type="CTD" id="9823277"/>
<dbReference type="RefSeq" id="XP_003090436.2">
    <property type="nucleotide sequence ID" value="XM_003090388.2"/>
</dbReference>
<keyword evidence="4" id="KW-1185">Reference proteome</keyword>
<dbReference type="InParanoid" id="E3NMD4"/>
<dbReference type="OMA" id="MGACAHS"/>
<dbReference type="eggNOG" id="ENOG502TIU3">
    <property type="taxonomic scope" value="Eukaryota"/>
</dbReference>
<dbReference type="GeneID" id="9823277"/>
<dbReference type="HOGENOM" id="CLU_2471077_0_0_1"/>
<evidence type="ECO:0000313" key="3">
    <source>
        <dbReference type="EMBL" id="EFP07300.1"/>
    </source>
</evidence>
<evidence type="ECO:0000256" key="1">
    <source>
        <dbReference type="SAM" id="Phobius"/>
    </source>
</evidence>
<reference evidence="3" key="1">
    <citation type="submission" date="2007-07" db="EMBL/GenBank/DDBJ databases">
        <title>PCAP assembly of the Caenorhabditis remanei genome.</title>
        <authorList>
            <consortium name="The Caenorhabditis remanei Sequencing Consortium"/>
            <person name="Wilson R.K."/>
        </authorList>
    </citation>
    <scope>NUCLEOTIDE SEQUENCE [LARGE SCALE GENOMIC DNA]</scope>
    <source>
        <strain evidence="3">PB4641</strain>
    </source>
</reference>
<gene>
    <name evidence="3" type="ORF">CRE_07897</name>
</gene>
<feature type="signal peptide" evidence="2">
    <location>
        <begin position="1"/>
        <end position="19"/>
    </location>
</feature>
<protein>
    <submittedName>
        <fullName evidence="3">Uncharacterized protein</fullName>
    </submittedName>
</protein>
<dbReference type="KEGG" id="crq:GCK72_003177"/>
<feature type="transmembrane region" description="Helical" evidence="1">
    <location>
        <begin position="53"/>
        <end position="76"/>
    </location>
</feature>
<organism evidence="4">
    <name type="scientific">Caenorhabditis remanei</name>
    <name type="common">Caenorhabditis vulgaris</name>
    <dbReference type="NCBI Taxonomy" id="31234"/>
    <lineage>
        <taxon>Eukaryota</taxon>
        <taxon>Metazoa</taxon>
        <taxon>Ecdysozoa</taxon>
        <taxon>Nematoda</taxon>
        <taxon>Chromadorea</taxon>
        <taxon>Rhabditida</taxon>
        <taxon>Rhabditina</taxon>
        <taxon>Rhabditomorpha</taxon>
        <taxon>Rhabditoidea</taxon>
        <taxon>Rhabditidae</taxon>
        <taxon>Peloderinae</taxon>
        <taxon>Caenorhabditis</taxon>
    </lineage>
</organism>
<sequence>MSQLSLILLLATMGACAHSAVVIAREYTPEPAAARTTRPFPKMSDTEEDSTKMQVVVVLLVAFCVSLAITVIIRFLRKYSERQRLYSSFN</sequence>